<dbReference type="RefSeq" id="WP_073823744.1">
    <property type="nucleotide sequence ID" value="NZ_JAUNKL010000031.1"/>
</dbReference>
<evidence type="ECO:0000313" key="3">
    <source>
        <dbReference type="EMBL" id="OKL52194.1"/>
    </source>
</evidence>
<evidence type="ECO:0000313" key="4">
    <source>
        <dbReference type="Proteomes" id="UP000185612"/>
    </source>
</evidence>
<dbReference type="InParanoid" id="A0A1Q5PX46"/>
<dbReference type="InterPro" id="IPR056003">
    <property type="entry name" value="CT398_CC_hairpin"/>
</dbReference>
<proteinExistence type="predicted"/>
<dbReference type="EMBL" id="MQVS01000003">
    <property type="protein sequence ID" value="OKL52194.1"/>
    <property type="molecule type" value="Genomic_DNA"/>
</dbReference>
<evidence type="ECO:0000256" key="1">
    <source>
        <dbReference type="SAM" id="Coils"/>
    </source>
</evidence>
<comment type="caution">
    <text evidence="3">The sequence shown here is derived from an EMBL/GenBank/DDBJ whole genome shotgun (WGS) entry which is preliminary data.</text>
</comment>
<name>A0A1Q5PX46_9ACTO</name>
<sequence length="245" mass="26978">MATAPLKDQRKLVELQVKDLALAKLSHQLRTLPELAELAELERQHQEAERRTLAARTHHGDVTRELTRIEDEIDAVRARAERHTARMAQSGIPAKEVAALERELTAVRARLTTLEAKQLEVLERQEAAHQALDAAAEVGNELRAQIKAVAAQRDAAANQIKAEGRARLAARNEFAAALPADLVAEYDRVRRANGGVAVAALYGRRVEGAPVEFTPAELDRIRAAAPDELIFSEDDGYLVVRMGEQ</sequence>
<dbReference type="OrthoDB" id="9784388at2"/>
<feature type="coiled-coil region" evidence="1">
    <location>
        <begin position="36"/>
        <end position="117"/>
    </location>
</feature>
<dbReference type="STRING" id="52770.BSZ40_04650"/>
<accession>A0A1Q5PX46</accession>
<feature type="domain" description="CT398-like coiled coil hairpin" evidence="2">
    <location>
        <begin position="15"/>
        <end position="194"/>
    </location>
</feature>
<gene>
    <name evidence="3" type="ORF">BSZ40_04650</name>
</gene>
<keyword evidence="4" id="KW-1185">Reference proteome</keyword>
<dbReference type="Proteomes" id="UP000185612">
    <property type="component" value="Unassembled WGS sequence"/>
</dbReference>
<dbReference type="AlphaFoldDB" id="A0A1Q5PX46"/>
<keyword evidence="1" id="KW-0175">Coiled coil</keyword>
<protein>
    <recommendedName>
        <fullName evidence="2">CT398-like coiled coil hairpin domain-containing protein</fullName>
    </recommendedName>
</protein>
<organism evidence="3 4">
    <name type="scientific">Buchananella hordeovulneris</name>
    <dbReference type="NCBI Taxonomy" id="52770"/>
    <lineage>
        <taxon>Bacteria</taxon>
        <taxon>Bacillati</taxon>
        <taxon>Actinomycetota</taxon>
        <taxon>Actinomycetes</taxon>
        <taxon>Actinomycetales</taxon>
        <taxon>Actinomycetaceae</taxon>
        <taxon>Buchananella</taxon>
    </lineage>
</organism>
<evidence type="ECO:0000259" key="2">
    <source>
        <dbReference type="Pfam" id="PF24481"/>
    </source>
</evidence>
<dbReference type="Gene3D" id="1.10.287.1490">
    <property type="match status" value="1"/>
</dbReference>
<dbReference type="Pfam" id="PF24481">
    <property type="entry name" value="CT398_CC"/>
    <property type="match status" value="1"/>
</dbReference>
<reference evidence="4" key="1">
    <citation type="submission" date="2016-12" db="EMBL/GenBank/DDBJ databases">
        <authorList>
            <person name="Meng X."/>
        </authorList>
    </citation>
    <scope>NUCLEOTIDE SEQUENCE [LARGE SCALE GENOMIC DNA]</scope>
    <source>
        <strain evidence="4">DSM 20732</strain>
    </source>
</reference>